<dbReference type="InterPro" id="IPR038933">
    <property type="entry name" value="Ovate"/>
</dbReference>
<dbReference type="OMA" id="CRRDKFV"/>
<keyword evidence="3 6" id="KW-0805">Transcription regulation</keyword>
<dbReference type="InterPro" id="IPR025830">
    <property type="entry name" value="DNA_bnd_dom_ovate"/>
</dbReference>
<keyword evidence="5 6" id="KW-0539">Nucleus</keyword>
<feature type="region of interest" description="Disordered" evidence="7">
    <location>
        <begin position="134"/>
        <end position="155"/>
    </location>
</feature>
<evidence type="ECO:0000256" key="6">
    <source>
        <dbReference type="RuleBase" id="RU367028"/>
    </source>
</evidence>
<feature type="compositionally biased region" description="Basic residues" evidence="7">
    <location>
        <begin position="88"/>
        <end position="99"/>
    </location>
</feature>
<evidence type="ECO:0000256" key="5">
    <source>
        <dbReference type="ARBA" id="ARBA00023242"/>
    </source>
</evidence>
<feature type="region of interest" description="Disordered" evidence="7">
    <location>
        <begin position="68"/>
        <end position="114"/>
    </location>
</feature>
<keyword evidence="4 6" id="KW-0804">Transcription</keyword>
<dbReference type="STRING" id="3988.B9RX10"/>
<dbReference type="eggNOG" id="ENOG502RTS2">
    <property type="taxonomic scope" value="Eukaryota"/>
</dbReference>
<dbReference type="Pfam" id="PF04844">
    <property type="entry name" value="Ovate"/>
    <property type="match status" value="1"/>
</dbReference>
<feature type="compositionally biased region" description="Basic and acidic residues" evidence="7">
    <location>
        <begin position="78"/>
        <end position="87"/>
    </location>
</feature>
<sequence length="406" mass="46188">MGNYRFRLSDMIPNAWFYKLKDMSKGRNQCTSNSFKKKSSLAASQTPSIAQPRYTYYFTTRPSRADKFYTSPINQKSSDTRFPDSPRKSSRKRSKRKTIYKPSSKLVSSSSSPYFPDACSCQTTPNTAWTKSIDDQAHHSPDYSSSPFKSSSSEPDFLESLVYESVEEEEEEEEDNADDGLFPNCSFDQQLASCSSSCNCKVCSSTTDIIIDVNGESVKSNNKKIDGFDAVSEVELPPILTKPTNIDEMTRTKFRRRSSKLEELNSRSSLSLKIVKEERRVRTHKEQKKINSVTQRSSTSSNSVGIRLRTNSPRIASRKIQASCARKSMSRNKTLSESFAVVKSSTDPQKDFKDSMVEMIIENNIRASRDLEDLLACYLSLNSKEYHDLIVKAFEQIWFDMTDVRL</sequence>
<evidence type="ECO:0000256" key="2">
    <source>
        <dbReference type="ARBA" id="ARBA00022491"/>
    </source>
</evidence>
<evidence type="ECO:0000313" key="9">
    <source>
        <dbReference type="EMBL" id="EEF44039.1"/>
    </source>
</evidence>
<evidence type="ECO:0000256" key="4">
    <source>
        <dbReference type="ARBA" id="ARBA00023163"/>
    </source>
</evidence>
<gene>
    <name evidence="9" type="ORF">RCOM_0815310</name>
</gene>
<dbReference type="NCBIfam" id="TIGR01568">
    <property type="entry name" value="A_thal_3678"/>
    <property type="match status" value="1"/>
</dbReference>
<dbReference type="OrthoDB" id="1928390at2759"/>
<dbReference type="GO" id="GO:0005634">
    <property type="term" value="C:nucleus"/>
    <property type="evidence" value="ECO:0007669"/>
    <property type="project" value="UniProtKB-SubCell"/>
</dbReference>
<dbReference type="EMBL" id="EQ973826">
    <property type="protein sequence ID" value="EEF44039.1"/>
    <property type="molecule type" value="Genomic_DNA"/>
</dbReference>
<dbReference type="Proteomes" id="UP000008311">
    <property type="component" value="Unassembled WGS sequence"/>
</dbReference>
<dbReference type="AlphaFoldDB" id="B9RX10"/>
<feature type="compositionally biased region" description="Low complexity" evidence="7">
    <location>
        <begin position="142"/>
        <end position="155"/>
    </location>
</feature>
<feature type="compositionally biased region" description="Low complexity" evidence="7">
    <location>
        <begin position="291"/>
        <end position="304"/>
    </location>
</feature>
<keyword evidence="2 6" id="KW-0678">Repressor</keyword>
<accession>B9RX10</accession>
<reference evidence="10" key="1">
    <citation type="journal article" date="2010" name="Nat. Biotechnol.">
        <title>Draft genome sequence of the oilseed species Ricinus communis.</title>
        <authorList>
            <person name="Chan A.P."/>
            <person name="Crabtree J."/>
            <person name="Zhao Q."/>
            <person name="Lorenzi H."/>
            <person name="Orvis J."/>
            <person name="Puiu D."/>
            <person name="Melake-Berhan A."/>
            <person name="Jones K.M."/>
            <person name="Redman J."/>
            <person name="Chen G."/>
            <person name="Cahoon E.B."/>
            <person name="Gedil M."/>
            <person name="Stanke M."/>
            <person name="Haas B.J."/>
            <person name="Wortman J.R."/>
            <person name="Fraser-Liggett C.M."/>
            <person name="Ravel J."/>
            <person name="Rabinowicz P.D."/>
        </authorList>
    </citation>
    <scope>NUCLEOTIDE SEQUENCE [LARGE SCALE GENOMIC DNA]</scope>
    <source>
        <strain evidence="10">cv. Hale</strain>
    </source>
</reference>
<organism evidence="9 10">
    <name type="scientific">Ricinus communis</name>
    <name type="common">Castor bean</name>
    <dbReference type="NCBI Taxonomy" id="3988"/>
    <lineage>
        <taxon>Eukaryota</taxon>
        <taxon>Viridiplantae</taxon>
        <taxon>Streptophyta</taxon>
        <taxon>Embryophyta</taxon>
        <taxon>Tracheophyta</taxon>
        <taxon>Spermatophyta</taxon>
        <taxon>Magnoliopsida</taxon>
        <taxon>eudicotyledons</taxon>
        <taxon>Gunneridae</taxon>
        <taxon>Pentapetalae</taxon>
        <taxon>rosids</taxon>
        <taxon>fabids</taxon>
        <taxon>Malpighiales</taxon>
        <taxon>Euphorbiaceae</taxon>
        <taxon>Acalyphoideae</taxon>
        <taxon>Acalypheae</taxon>
        <taxon>Ricinus</taxon>
    </lineage>
</organism>
<evidence type="ECO:0000256" key="1">
    <source>
        <dbReference type="ARBA" id="ARBA00004123"/>
    </source>
</evidence>
<feature type="compositionally biased region" description="Low complexity" evidence="7">
    <location>
        <begin position="103"/>
        <end position="112"/>
    </location>
</feature>
<comment type="function">
    <text evidence="6">Transcriptional repressor that regulates multiple aspects of plant growth and development.</text>
</comment>
<protein>
    <recommendedName>
        <fullName evidence="6">Transcription repressor</fullName>
    </recommendedName>
    <alternativeName>
        <fullName evidence="6">Ovate family protein</fullName>
    </alternativeName>
</protein>
<comment type="subcellular location">
    <subcellularLocation>
        <location evidence="1 6">Nucleus</location>
    </subcellularLocation>
</comment>
<dbReference type="PROSITE" id="PS51754">
    <property type="entry name" value="OVATE"/>
    <property type="match status" value="1"/>
</dbReference>
<evidence type="ECO:0000256" key="7">
    <source>
        <dbReference type="SAM" id="MobiDB-lite"/>
    </source>
</evidence>
<dbReference type="PANTHER" id="PTHR33057:SF128">
    <property type="entry name" value="TRANSCRIPTION REPRESSOR OFP3"/>
    <property type="match status" value="1"/>
</dbReference>
<evidence type="ECO:0000259" key="8">
    <source>
        <dbReference type="PROSITE" id="PS51754"/>
    </source>
</evidence>
<dbReference type="PANTHER" id="PTHR33057">
    <property type="entry name" value="TRANSCRIPTION REPRESSOR OFP7-RELATED"/>
    <property type="match status" value="1"/>
</dbReference>
<feature type="domain" description="OVATE" evidence="8">
    <location>
        <begin position="341"/>
        <end position="400"/>
    </location>
</feature>
<keyword evidence="10" id="KW-1185">Reference proteome</keyword>
<dbReference type="GO" id="GO:0045892">
    <property type="term" value="P:negative regulation of DNA-templated transcription"/>
    <property type="evidence" value="ECO:0007669"/>
    <property type="project" value="UniProtKB-UniRule"/>
</dbReference>
<evidence type="ECO:0000256" key="3">
    <source>
        <dbReference type="ARBA" id="ARBA00023015"/>
    </source>
</evidence>
<proteinExistence type="predicted"/>
<dbReference type="KEGG" id="rcu:8258095"/>
<name>B9RX10_RICCO</name>
<dbReference type="Pfam" id="PF13724">
    <property type="entry name" value="DNA_binding_2"/>
    <property type="match status" value="1"/>
</dbReference>
<dbReference type="InParanoid" id="B9RX10"/>
<dbReference type="InterPro" id="IPR006458">
    <property type="entry name" value="Ovate_C"/>
</dbReference>
<feature type="region of interest" description="Disordered" evidence="7">
    <location>
        <begin position="284"/>
        <end position="308"/>
    </location>
</feature>
<evidence type="ECO:0000313" key="10">
    <source>
        <dbReference type="Proteomes" id="UP000008311"/>
    </source>
</evidence>
<dbReference type="FunCoup" id="B9RX10">
    <property type="interactions" value="47"/>
</dbReference>
<dbReference type="GO" id="GO:0003677">
    <property type="term" value="F:DNA binding"/>
    <property type="evidence" value="ECO:0007669"/>
    <property type="project" value="InterPro"/>
</dbReference>